<accession>A0ABP0VA31</accession>
<proteinExistence type="predicted"/>
<evidence type="ECO:0000313" key="1">
    <source>
        <dbReference type="EMBL" id="CAK9250360.1"/>
    </source>
</evidence>
<evidence type="ECO:0000313" key="2">
    <source>
        <dbReference type="Proteomes" id="UP001497444"/>
    </source>
</evidence>
<name>A0ABP0VA31_9BRYO</name>
<gene>
    <name evidence="1" type="ORF">CSSPJE1EN1_LOCUS25738</name>
</gene>
<comment type="caution">
    <text evidence="1">The sequence shown here is derived from an EMBL/GenBank/DDBJ whole genome shotgun (WGS) entry which is preliminary data.</text>
</comment>
<protein>
    <submittedName>
        <fullName evidence="1">Uncharacterized protein</fullName>
    </submittedName>
</protein>
<dbReference type="Proteomes" id="UP001497444">
    <property type="component" value="Unassembled WGS sequence"/>
</dbReference>
<keyword evidence="2" id="KW-1185">Reference proteome</keyword>
<sequence>MLSPRLLRADDSKNYFGAEIEQYGSESTPVPRFDLRINFSSDHEADELPGRELHVISYDEAGPGGDYSFDIDRTVIRVPLQFGVGSDLWFGRNHPLADDNREIYPSAYDALAPIGLKINPMLFIHER</sequence>
<dbReference type="EMBL" id="CAXAQS010000159">
    <property type="protein sequence ID" value="CAK9250360.1"/>
    <property type="molecule type" value="Genomic_DNA"/>
</dbReference>
<organism evidence="1 2">
    <name type="scientific">Sphagnum jensenii</name>
    <dbReference type="NCBI Taxonomy" id="128206"/>
    <lineage>
        <taxon>Eukaryota</taxon>
        <taxon>Viridiplantae</taxon>
        <taxon>Streptophyta</taxon>
        <taxon>Embryophyta</taxon>
        <taxon>Bryophyta</taxon>
        <taxon>Sphagnophytina</taxon>
        <taxon>Sphagnopsida</taxon>
        <taxon>Sphagnales</taxon>
        <taxon>Sphagnaceae</taxon>
        <taxon>Sphagnum</taxon>
    </lineage>
</organism>
<reference evidence="1" key="1">
    <citation type="submission" date="2024-02" db="EMBL/GenBank/DDBJ databases">
        <authorList>
            <consortium name="ELIXIR-Norway"/>
            <consortium name="Elixir Norway"/>
        </authorList>
    </citation>
    <scope>NUCLEOTIDE SEQUENCE</scope>
</reference>